<dbReference type="GO" id="GO:0047480">
    <property type="term" value="F:UDP-N-acetylmuramoyl-tripeptide-D-alanyl-D-alanine ligase activity"/>
    <property type="evidence" value="ECO:0007669"/>
    <property type="project" value="UniProtKB-EC"/>
</dbReference>
<organism evidence="4 5">
    <name type="scientific">Candidatus Methanobinarius endosymbioticus</name>
    <dbReference type="NCBI Taxonomy" id="2006182"/>
    <lineage>
        <taxon>Archaea</taxon>
        <taxon>Methanobacteriati</taxon>
        <taxon>Methanobacteriota</taxon>
        <taxon>Methanomada group</taxon>
        <taxon>Methanobacteria</taxon>
        <taxon>Methanobacteriales</taxon>
        <taxon>Methanobacteriaceae</taxon>
        <taxon>Candidatus Methanobinarius</taxon>
    </lineage>
</organism>
<dbReference type="PANTHER" id="PTHR43024">
    <property type="entry name" value="UDP-N-ACETYLMURAMOYL-TRIPEPTIDE--D-ALANYL-D-ALANINE LIGASE"/>
    <property type="match status" value="1"/>
</dbReference>
<dbReference type="AlphaFoldDB" id="A0A366MD51"/>
<evidence type="ECO:0000256" key="3">
    <source>
        <dbReference type="ARBA" id="ARBA00022840"/>
    </source>
</evidence>
<reference evidence="4 5" key="1">
    <citation type="submission" date="2018-06" db="EMBL/GenBank/DDBJ databases">
        <title>Genomic insight into two independent archaeal endosymbiosis events.</title>
        <authorList>
            <person name="Lind A.E."/>
            <person name="Lewis W.H."/>
            <person name="Spang A."/>
            <person name="Guy L."/>
            <person name="Embley M.T."/>
            <person name="Ettema T.J.G."/>
        </authorList>
    </citation>
    <scope>NUCLEOTIDE SEQUENCE [LARGE SCALE GENOMIC DNA]</scope>
    <source>
        <strain evidence="4">NOE</strain>
    </source>
</reference>
<dbReference type="EMBL" id="NIZT01000010">
    <property type="protein sequence ID" value="RBQ24105.1"/>
    <property type="molecule type" value="Genomic_DNA"/>
</dbReference>
<dbReference type="GO" id="GO:0005524">
    <property type="term" value="F:ATP binding"/>
    <property type="evidence" value="ECO:0007669"/>
    <property type="project" value="UniProtKB-KW"/>
</dbReference>
<keyword evidence="5" id="KW-1185">Reference proteome</keyword>
<evidence type="ECO:0000313" key="5">
    <source>
        <dbReference type="Proteomes" id="UP000253099"/>
    </source>
</evidence>
<dbReference type="Proteomes" id="UP000253099">
    <property type="component" value="Unassembled WGS sequence"/>
</dbReference>
<keyword evidence="3" id="KW-0067">ATP-binding</keyword>
<dbReference type="NCBIfam" id="NF033197">
    <property type="entry name" value="F430_CfbE"/>
    <property type="match status" value="1"/>
</dbReference>
<sequence>MDTLVVDLTHGGVKIAIELKKMNIFENIYVHDLYETLKKEDKNLLSSYNINILYNTENLMDYINKLETKLETKLENELGNELKNKSKSDKLLNSKKISNLDLLIINPVHSPFSIDTYLKSNFDELSINEITHHKAVKLILDQWKKSLKKKQILIIEVTGVKGKTSVVAMLKEILISENPLTLTSLGVCLYNNDKFFILKENISITPASILETINLAKKINNSDCVKVENDFSLDDLGFEINYGSVIFESSLGVTGLGDVGVLTNIAENYPIAKNSSNASNAKKQVFDCDIVVLEKETLDKYYFDYLNNNEYNKSINSKLTKINTFSFSDDSANVLVNNVSYNLNKTKIDINYKNIQTIYGNDISGSLSFETFAPGKHHMMNVLCALTTSLSLEIDKKLIISGLNNFKGIKGRTSLKFQKNSIIIEEINPGINTKAIESSLEMLNDSDDYIVILGGKYGITCEEIDEDKVASFLDNYLNEINKSNKQFDIILTDDLGYRIKKKMNNAINYIKDPIEAKKKAIDNNRNILFIYRSNYSQVNKR</sequence>
<dbReference type="InterPro" id="IPR051046">
    <property type="entry name" value="MurCDEF_CellWall_CoF430Synth"/>
</dbReference>
<evidence type="ECO:0000256" key="2">
    <source>
        <dbReference type="ARBA" id="ARBA00022741"/>
    </source>
</evidence>
<proteinExistence type="predicted"/>
<evidence type="ECO:0000256" key="1">
    <source>
        <dbReference type="ARBA" id="ARBA00022598"/>
    </source>
</evidence>
<dbReference type="InterPro" id="IPR036565">
    <property type="entry name" value="Mur-like_cat_sf"/>
</dbReference>
<accession>A0A366MD51</accession>
<name>A0A366MD51_9EURY</name>
<gene>
    <name evidence="4" type="primary">murF_2</name>
    <name evidence="4" type="ORF">ALNOE001_04870</name>
</gene>
<protein>
    <submittedName>
        <fullName evidence="4">UDP-N-acetylmuramoyl-tripeptide--D-alanyl-D-alanine ligase</fullName>
        <ecNumber evidence="4">6.3.2.10</ecNumber>
    </submittedName>
</protein>
<evidence type="ECO:0000313" key="4">
    <source>
        <dbReference type="EMBL" id="RBQ24105.1"/>
    </source>
</evidence>
<keyword evidence="1 4" id="KW-0436">Ligase</keyword>
<dbReference type="SUPFAM" id="SSF53623">
    <property type="entry name" value="MurD-like peptide ligases, catalytic domain"/>
    <property type="match status" value="1"/>
</dbReference>
<dbReference type="EC" id="6.3.2.10" evidence="4"/>
<dbReference type="Gene3D" id="3.40.1190.10">
    <property type="entry name" value="Mur-like, catalytic domain"/>
    <property type="match status" value="1"/>
</dbReference>
<keyword evidence="2" id="KW-0547">Nucleotide-binding</keyword>
<dbReference type="PANTHER" id="PTHR43024:SF1">
    <property type="entry name" value="UDP-N-ACETYLMURAMOYL-TRIPEPTIDE--D-ALANYL-D-ALANINE LIGASE"/>
    <property type="match status" value="1"/>
</dbReference>
<comment type="caution">
    <text evidence="4">The sequence shown here is derived from an EMBL/GenBank/DDBJ whole genome shotgun (WGS) entry which is preliminary data.</text>
</comment>